<dbReference type="Gene3D" id="1.20.120.1220">
    <property type="match status" value="1"/>
</dbReference>
<evidence type="ECO:0000256" key="2">
    <source>
        <dbReference type="ARBA" id="ARBA00022475"/>
    </source>
</evidence>
<evidence type="ECO:0000256" key="5">
    <source>
        <dbReference type="ARBA" id="ARBA00023136"/>
    </source>
</evidence>
<feature type="domain" description="Prepilin type IV endopeptidase peptidase" evidence="7">
    <location>
        <begin position="12"/>
        <end position="109"/>
    </location>
</feature>
<dbReference type="InterPro" id="IPR000045">
    <property type="entry name" value="Prepilin_IV_endopep_pep"/>
</dbReference>
<evidence type="ECO:0000259" key="7">
    <source>
        <dbReference type="Pfam" id="PF01478"/>
    </source>
</evidence>
<evidence type="ECO:0000256" key="6">
    <source>
        <dbReference type="SAM" id="Phobius"/>
    </source>
</evidence>
<evidence type="ECO:0000256" key="3">
    <source>
        <dbReference type="ARBA" id="ARBA00022692"/>
    </source>
</evidence>
<organism evidence="8 9">
    <name type="scientific">Paracraurococcus ruber</name>
    <dbReference type="NCBI Taxonomy" id="77675"/>
    <lineage>
        <taxon>Bacteria</taxon>
        <taxon>Pseudomonadati</taxon>
        <taxon>Pseudomonadota</taxon>
        <taxon>Alphaproteobacteria</taxon>
        <taxon>Acetobacterales</taxon>
        <taxon>Roseomonadaceae</taxon>
        <taxon>Paracraurococcus</taxon>
    </lineage>
</organism>
<dbReference type="RefSeq" id="WP_133220323.1">
    <property type="nucleotide sequence ID" value="NZ_NRSG01000210.1"/>
</dbReference>
<evidence type="ECO:0000256" key="4">
    <source>
        <dbReference type="ARBA" id="ARBA00022989"/>
    </source>
</evidence>
<dbReference type="PANTHER" id="PTHR36506">
    <property type="entry name" value="PREFLAGELLIN PEPTIDASE"/>
    <property type="match status" value="1"/>
</dbReference>
<dbReference type="Proteomes" id="UP000697995">
    <property type="component" value="Unassembled WGS sequence"/>
</dbReference>
<name>A0ABS1D3C8_9PROT</name>
<dbReference type="Pfam" id="PF01478">
    <property type="entry name" value="Peptidase_A24"/>
    <property type="match status" value="1"/>
</dbReference>
<comment type="subcellular location">
    <subcellularLocation>
        <location evidence="1">Cell membrane</location>
        <topology evidence="1">Multi-pass membrane protein</topology>
    </subcellularLocation>
</comment>
<feature type="transmembrane region" description="Helical" evidence="6">
    <location>
        <begin position="80"/>
        <end position="112"/>
    </location>
</feature>
<dbReference type="PANTHER" id="PTHR36506:SF1">
    <property type="entry name" value="PREFLAGELLIN PEPTIDASE"/>
    <property type="match status" value="1"/>
</dbReference>
<evidence type="ECO:0000313" key="8">
    <source>
        <dbReference type="EMBL" id="MBK1660772.1"/>
    </source>
</evidence>
<evidence type="ECO:0000313" key="9">
    <source>
        <dbReference type="Proteomes" id="UP000697995"/>
    </source>
</evidence>
<protein>
    <recommendedName>
        <fullName evidence="7">Prepilin type IV endopeptidase peptidase domain-containing protein</fullName>
    </recommendedName>
</protein>
<keyword evidence="9" id="KW-1185">Reference proteome</keyword>
<comment type="caution">
    <text evidence="8">The sequence shown here is derived from an EMBL/GenBank/DDBJ whole genome shotgun (WGS) entry which is preliminary data.</text>
</comment>
<sequence>MPTDTLLALAAGMALLAAALHDVAARTIPNRLCLGIALAGLLGQALEGRLPWALAAALLVFLLALLAWRLGGLGGGDVKLLAACALLVPPGAVPGLVLATALAGGVLALGMLGLRPLVPLPAGPRPTGLLARVLRAEAWRIRRRGPLPYGVAIALGTFFTLIQPQ</sequence>
<feature type="transmembrane region" description="Helical" evidence="6">
    <location>
        <begin position="49"/>
        <end position="68"/>
    </location>
</feature>
<accession>A0ABS1D3C8</accession>
<dbReference type="EMBL" id="NRSG01000210">
    <property type="protein sequence ID" value="MBK1660772.1"/>
    <property type="molecule type" value="Genomic_DNA"/>
</dbReference>
<feature type="transmembrane region" description="Helical" evidence="6">
    <location>
        <begin position="146"/>
        <end position="162"/>
    </location>
</feature>
<keyword evidence="2" id="KW-1003">Cell membrane</keyword>
<proteinExistence type="predicted"/>
<keyword evidence="3 6" id="KW-0812">Transmembrane</keyword>
<gene>
    <name evidence="8" type="ORF">CKO45_21345</name>
</gene>
<evidence type="ECO:0000256" key="1">
    <source>
        <dbReference type="ARBA" id="ARBA00004651"/>
    </source>
</evidence>
<keyword evidence="4 6" id="KW-1133">Transmembrane helix</keyword>
<reference evidence="8 9" key="1">
    <citation type="journal article" date="2020" name="Microorganisms">
        <title>Osmotic Adaptation and Compatible Solute Biosynthesis of Phototrophic Bacteria as Revealed from Genome Analyses.</title>
        <authorList>
            <person name="Imhoff J.F."/>
            <person name="Rahn T."/>
            <person name="Kunzel S."/>
            <person name="Keller A."/>
            <person name="Neulinger S.C."/>
        </authorList>
    </citation>
    <scope>NUCLEOTIDE SEQUENCE [LARGE SCALE GENOMIC DNA]</scope>
    <source>
        <strain evidence="8 9">DSM 15382</strain>
    </source>
</reference>
<keyword evidence="5 6" id="KW-0472">Membrane</keyword>
<dbReference type="InterPro" id="IPR052218">
    <property type="entry name" value="Preflagellin_Peptidase"/>
</dbReference>